<organism evidence="3">
    <name type="scientific">Chromera velia CCMP2878</name>
    <dbReference type="NCBI Taxonomy" id="1169474"/>
    <lineage>
        <taxon>Eukaryota</taxon>
        <taxon>Sar</taxon>
        <taxon>Alveolata</taxon>
        <taxon>Colpodellida</taxon>
        <taxon>Chromeraceae</taxon>
        <taxon>Chromera</taxon>
    </lineage>
</organism>
<keyword evidence="2" id="KW-0732">Signal</keyword>
<evidence type="ECO:0000313" key="3">
    <source>
        <dbReference type="EMBL" id="CEM30752.1"/>
    </source>
</evidence>
<evidence type="ECO:0000256" key="2">
    <source>
        <dbReference type="SAM" id="SignalP"/>
    </source>
</evidence>
<accession>A0A0G4GL34</accession>
<dbReference type="EMBL" id="CDMZ01001322">
    <property type="protein sequence ID" value="CEM30752.1"/>
    <property type="molecule type" value="Genomic_DNA"/>
</dbReference>
<sequence length="277" mass="29170">MRLLFFFLLLVAVGATGPEDHAPSSNDGRASPSADPPPAQFSDDMATTCLIHPAAALPPRTGTERWWLQEALRELHGPQQSKTGLADEDASPMVLDPPIEASPQASIPGAQAHEWLRSHPQFDFRDPRPAAPATALPSPPQEGLPAPAANPVVTMLYAFRTVTNNQRELPADVLAQIRASLGATAPVNPTLALPTPPSATITSPLPTAPTTLAPSASQTTAALLAGVAGTTPTPNLATSLQRFQTFLWSPGPGESDVITVTAPDTRRTYQMNTSESF</sequence>
<proteinExistence type="predicted"/>
<evidence type="ECO:0000256" key="1">
    <source>
        <dbReference type="SAM" id="MobiDB-lite"/>
    </source>
</evidence>
<feature type="signal peptide" evidence="2">
    <location>
        <begin position="1"/>
        <end position="15"/>
    </location>
</feature>
<feature type="region of interest" description="Disordered" evidence="1">
    <location>
        <begin position="121"/>
        <end position="147"/>
    </location>
</feature>
<dbReference type="VEuPathDB" id="CryptoDB:Cvel_22396"/>
<feature type="region of interest" description="Disordered" evidence="1">
    <location>
        <begin position="20"/>
        <end position="44"/>
    </location>
</feature>
<reference evidence="3" key="1">
    <citation type="submission" date="2014-11" db="EMBL/GenBank/DDBJ databases">
        <authorList>
            <person name="Otto D Thomas"/>
            <person name="Naeem Raeece"/>
        </authorList>
    </citation>
    <scope>NUCLEOTIDE SEQUENCE</scope>
</reference>
<protein>
    <submittedName>
        <fullName evidence="3">Uncharacterized protein</fullName>
    </submittedName>
</protein>
<dbReference type="AlphaFoldDB" id="A0A0G4GL34"/>
<name>A0A0G4GL34_9ALVE</name>
<gene>
    <name evidence="3" type="ORF">Cvel_22396</name>
</gene>
<feature type="chain" id="PRO_5013017515" evidence="2">
    <location>
        <begin position="16"/>
        <end position="277"/>
    </location>
</feature>